<evidence type="ECO:0000313" key="2">
    <source>
        <dbReference type="EMBL" id="MVN77420.1"/>
    </source>
</evidence>
<feature type="signal peptide" evidence="1">
    <location>
        <begin position="1"/>
        <end position="22"/>
    </location>
</feature>
<reference evidence="2 3" key="1">
    <citation type="submission" date="2019-12" db="EMBL/GenBank/DDBJ databases">
        <title>Hymenobacter sp. HMF4947 Genome sequencing and assembly.</title>
        <authorList>
            <person name="Kang H."/>
            <person name="Cha I."/>
            <person name="Kim H."/>
            <person name="Joh K."/>
        </authorList>
    </citation>
    <scope>NUCLEOTIDE SEQUENCE [LARGE SCALE GENOMIC DNA]</scope>
    <source>
        <strain evidence="2 3">HMF4947</strain>
    </source>
</reference>
<keyword evidence="1" id="KW-0732">Signal</keyword>
<organism evidence="2 3">
    <name type="scientific">Hymenobacter ginkgonis</name>
    <dbReference type="NCBI Taxonomy" id="2682976"/>
    <lineage>
        <taxon>Bacteria</taxon>
        <taxon>Pseudomonadati</taxon>
        <taxon>Bacteroidota</taxon>
        <taxon>Cytophagia</taxon>
        <taxon>Cytophagales</taxon>
        <taxon>Hymenobacteraceae</taxon>
        <taxon>Hymenobacter</taxon>
    </lineage>
</organism>
<evidence type="ECO:0000256" key="1">
    <source>
        <dbReference type="SAM" id="SignalP"/>
    </source>
</evidence>
<protein>
    <submittedName>
        <fullName evidence="2">DUF4835 family protein</fullName>
    </submittedName>
</protein>
<dbReference type="Proteomes" id="UP000441336">
    <property type="component" value="Unassembled WGS sequence"/>
</dbReference>
<sequence>MRKLFAPILFLLLLVGTLPSQAQALRGTVVITTENAVVVDQSLIRDMGNAMQNYLNTNPWTRQTYQPIESVQYRMFVGITAIPQNGSYQATMRLIATRPVYGTGYETNLLNINDRSFNFNYTPQTVFAPTTNSFENNLSSLLSFYAYMMLGTDQDTFARLGGSTYYDQARVILQYSAGQSTTNETDEGWTDSGSRNRYWLLNNLTDPQLEAFRTALYAYYRQGMDIFIEKPDEARTSILAALTGIQKANVIRPNTLFLRAFFDAKADEITNIFRTSTDAQQKQQLLALLTDVDPGNLAKYQTINR</sequence>
<dbReference type="Pfam" id="PF16119">
    <property type="entry name" value="DUF4835"/>
    <property type="match status" value="1"/>
</dbReference>
<comment type="caution">
    <text evidence="2">The sequence shown here is derived from an EMBL/GenBank/DDBJ whole genome shotgun (WGS) entry which is preliminary data.</text>
</comment>
<dbReference type="EMBL" id="WQKZ01000003">
    <property type="protein sequence ID" value="MVN77420.1"/>
    <property type="molecule type" value="Genomic_DNA"/>
</dbReference>
<proteinExistence type="predicted"/>
<dbReference type="AlphaFoldDB" id="A0A7K1TGA1"/>
<evidence type="ECO:0000313" key="3">
    <source>
        <dbReference type="Proteomes" id="UP000441336"/>
    </source>
</evidence>
<keyword evidence="3" id="KW-1185">Reference proteome</keyword>
<dbReference type="InterPro" id="IPR032274">
    <property type="entry name" value="DUF4835"/>
</dbReference>
<feature type="chain" id="PRO_5029737971" evidence="1">
    <location>
        <begin position="23"/>
        <end position="305"/>
    </location>
</feature>
<dbReference type="RefSeq" id="WP_157566438.1">
    <property type="nucleotide sequence ID" value="NZ_WQKZ01000003.1"/>
</dbReference>
<accession>A0A7K1TGA1</accession>
<gene>
    <name evidence="2" type="ORF">GO988_13880</name>
</gene>
<name>A0A7K1TGA1_9BACT</name>